<accession>A0ABS1S6N1</accession>
<feature type="region of interest" description="Disordered" evidence="1">
    <location>
        <begin position="1"/>
        <end position="60"/>
    </location>
</feature>
<feature type="compositionally biased region" description="Basic and acidic residues" evidence="1">
    <location>
        <begin position="1"/>
        <end position="14"/>
    </location>
</feature>
<protein>
    <submittedName>
        <fullName evidence="2">Uncharacterized protein</fullName>
    </submittedName>
</protein>
<organism evidence="2 3">
    <name type="scientific">Paracoccus aerius</name>
    <dbReference type="NCBI Taxonomy" id="1915382"/>
    <lineage>
        <taxon>Bacteria</taxon>
        <taxon>Pseudomonadati</taxon>
        <taxon>Pseudomonadota</taxon>
        <taxon>Alphaproteobacteria</taxon>
        <taxon>Rhodobacterales</taxon>
        <taxon>Paracoccaceae</taxon>
        <taxon>Paracoccus</taxon>
    </lineage>
</organism>
<name>A0ABS1S6N1_9RHOB</name>
<evidence type="ECO:0000313" key="2">
    <source>
        <dbReference type="EMBL" id="MBL3674390.1"/>
    </source>
</evidence>
<dbReference type="EMBL" id="JAESHT010000010">
    <property type="protein sequence ID" value="MBL3674390.1"/>
    <property type="molecule type" value="Genomic_DNA"/>
</dbReference>
<proteinExistence type="predicted"/>
<evidence type="ECO:0000313" key="3">
    <source>
        <dbReference type="Proteomes" id="UP000644749"/>
    </source>
</evidence>
<gene>
    <name evidence="2" type="ORF">JL111_12930</name>
</gene>
<dbReference type="Proteomes" id="UP000644749">
    <property type="component" value="Unassembled WGS sequence"/>
</dbReference>
<keyword evidence="3" id="KW-1185">Reference proteome</keyword>
<evidence type="ECO:0000256" key="1">
    <source>
        <dbReference type="SAM" id="MobiDB-lite"/>
    </source>
</evidence>
<sequence length="251" mass="28000">MTFKDDPSEKEHLSSSHKAPSGFPSWNLLSPSEEASAGKTTERRKRRAAPSLLPTQSVSAQIRRKKPANIVVRPVAWRRLGETEKFLLAAERCQGDGGIAVTLNLSASREHNYMSRSRKTQVRRLFQNQLNKALKEAGLSGLEYAFLFEISPEGRLHLHGVLRGAGLDETALKALKLALCQAAGKIHGRAAARQVKLKRLYDAAGWARYIFKVRKSTANKLATNGLMVMSESMGRLLRVFHEETRETRRVA</sequence>
<dbReference type="RefSeq" id="WP_191310724.1">
    <property type="nucleotide sequence ID" value="NZ_BNCL01000009.1"/>
</dbReference>
<reference evidence="2 3" key="1">
    <citation type="submission" date="2021-01" db="EMBL/GenBank/DDBJ databases">
        <title>011410 draft genome.</title>
        <authorList>
            <person name="Lang L."/>
        </authorList>
    </citation>
    <scope>NUCLEOTIDE SEQUENCE [LARGE SCALE GENOMIC DNA]</scope>
    <source>
        <strain evidence="2 3">KCTC 42845</strain>
    </source>
</reference>
<comment type="caution">
    <text evidence="2">The sequence shown here is derived from an EMBL/GenBank/DDBJ whole genome shotgun (WGS) entry which is preliminary data.</text>
</comment>